<feature type="transmembrane region" description="Helical" evidence="6">
    <location>
        <begin position="284"/>
        <end position="308"/>
    </location>
</feature>
<comment type="subcellular location">
    <subcellularLocation>
        <location evidence="1">Cell membrane</location>
        <topology evidence="1">Multi-pass membrane protein</topology>
    </subcellularLocation>
</comment>
<sequence>MSANARQKLRLEGKRLWVAAAMAVLVVIPWVLPALQVDLLTRALLIGVLAVAFNLLYGYTGLLSFGHAMFVGAAGYTAALFFLRVVPAYGLDSAFGGVSVLVNFVLALLLAVIAAGILAVIVGYFSVQLEEIYFAMVTLSFSMAIWVIVQYDHLAAVMPLDVVTNGSDGLDFLSQIGTVDIFGIEFYLRHFLHPRPYYYISLLIGTMAVYSLWRIVRSPFGTVCQALRENPERAQALGVNVQRHRWKTFIISGAFTGLAGAMLIIHGGGITSGSVHWTASAEPVLVTVIGGPYSFLGPIIGAITFEYLRWFIRQFPLLEAYWELSFGILLLVVVLFFDNGVTGGLKRFGEWLGAARGHYDRDGFSGVVGFGGESVVTKLHSILNAVTSITGSSGPGSND</sequence>
<evidence type="ECO:0000256" key="3">
    <source>
        <dbReference type="ARBA" id="ARBA00022692"/>
    </source>
</evidence>
<feature type="transmembrane region" description="Helical" evidence="6">
    <location>
        <begin position="39"/>
        <end position="57"/>
    </location>
</feature>
<feature type="transmembrane region" description="Helical" evidence="6">
    <location>
        <begin position="196"/>
        <end position="213"/>
    </location>
</feature>
<evidence type="ECO:0000313" key="8">
    <source>
        <dbReference type="Proteomes" id="UP000053157"/>
    </source>
</evidence>
<feature type="transmembrane region" description="Helical" evidence="6">
    <location>
        <begin position="320"/>
        <end position="337"/>
    </location>
</feature>
<keyword evidence="5 6" id="KW-0472">Membrane</keyword>
<dbReference type="GO" id="GO:0015658">
    <property type="term" value="F:branched-chain amino acid transmembrane transporter activity"/>
    <property type="evidence" value="ECO:0007669"/>
    <property type="project" value="InterPro"/>
</dbReference>
<feature type="transmembrane region" description="Helical" evidence="6">
    <location>
        <begin position="69"/>
        <end position="89"/>
    </location>
</feature>
<evidence type="ECO:0000256" key="4">
    <source>
        <dbReference type="ARBA" id="ARBA00022989"/>
    </source>
</evidence>
<keyword evidence="3 6" id="KW-0812">Transmembrane</keyword>
<reference evidence="7 8" key="1">
    <citation type="submission" date="2015-12" db="EMBL/GenBank/DDBJ databases">
        <title>Haloferax profundi sp. nov. isolated from the Discovery deep brine-seawater interface in the Red Sea.</title>
        <authorList>
            <person name="Zhang G."/>
            <person name="Stingl U."/>
            <person name="Rashid M."/>
        </authorList>
    </citation>
    <scope>NUCLEOTIDE SEQUENCE [LARGE SCALE GENOMIC DNA]</scope>
    <source>
        <strain evidence="7 8">SB29</strain>
    </source>
</reference>
<dbReference type="InterPro" id="IPR001851">
    <property type="entry name" value="ABC_transp_permease"/>
</dbReference>
<dbReference type="GO" id="GO:0005886">
    <property type="term" value="C:plasma membrane"/>
    <property type="evidence" value="ECO:0007669"/>
    <property type="project" value="UniProtKB-SubCell"/>
</dbReference>
<proteinExistence type="predicted"/>
<dbReference type="InterPro" id="IPR043428">
    <property type="entry name" value="LivM-like"/>
</dbReference>
<keyword evidence="4 6" id="KW-1133">Transmembrane helix</keyword>
<keyword evidence="2" id="KW-1003">Cell membrane</keyword>
<evidence type="ECO:0000256" key="2">
    <source>
        <dbReference type="ARBA" id="ARBA00022475"/>
    </source>
</evidence>
<evidence type="ECO:0000256" key="5">
    <source>
        <dbReference type="ARBA" id="ARBA00023136"/>
    </source>
</evidence>
<feature type="transmembrane region" description="Helical" evidence="6">
    <location>
        <begin position="132"/>
        <end position="151"/>
    </location>
</feature>
<evidence type="ECO:0008006" key="9">
    <source>
        <dbReference type="Google" id="ProtNLM"/>
    </source>
</evidence>
<dbReference type="PANTHER" id="PTHR30482">
    <property type="entry name" value="HIGH-AFFINITY BRANCHED-CHAIN AMINO ACID TRANSPORT SYSTEM PERMEASE"/>
    <property type="match status" value="1"/>
</dbReference>
<comment type="caution">
    <text evidence="7">The sequence shown here is derived from an EMBL/GenBank/DDBJ whole genome shotgun (WGS) entry which is preliminary data.</text>
</comment>
<feature type="transmembrane region" description="Helical" evidence="6">
    <location>
        <begin position="249"/>
        <end position="272"/>
    </location>
</feature>
<dbReference type="EMBL" id="LOPV01000029">
    <property type="protein sequence ID" value="KTG30711.1"/>
    <property type="molecule type" value="Genomic_DNA"/>
</dbReference>
<evidence type="ECO:0000256" key="6">
    <source>
        <dbReference type="SAM" id="Phobius"/>
    </source>
</evidence>
<dbReference type="OrthoDB" id="30958at2157"/>
<evidence type="ECO:0000313" key="7">
    <source>
        <dbReference type="EMBL" id="KTG30711.1"/>
    </source>
</evidence>
<gene>
    <name evidence="7" type="ORF">AUR66_06640</name>
</gene>
<dbReference type="Pfam" id="PF02653">
    <property type="entry name" value="BPD_transp_2"/>
    <property type="match status" value="1"/>
</dbReference>
<name>A0A0W1SW93_9EURY</name>
<feature type="transmembrane region" description="Helical" evidence="6">
    <location>
        <begin position="101"/>
        <end position="125"/>
    </location>
</feature>
<protein>
    <recommendedName>
        <fullName evidence="9">Branched-chain amino acid ABC transporter permease</fullName>
    </recommendedName>
</protein>
<dbReference type="AlphaFoldDB" id="A0A0W1SW93"/>
<keyword evidence="8" id="KW-1185">Reference proteome</keyword>
<dbReference type="CDD" id="cd06581">
    <property type="entry name" value="TM_PBP1_LivM_like"/>
    <property type="match status" value="1"/>
</dbReference>
<evidence type="ECO:0000256" key="1">
    <source>
        <dbReference type="ARBA" id="ARBA00004651"/>
    </source>
</evidence>
<organism evidence="7 8">
    <name type="scientific">Haloferax profundi</name>
    <dbReference type="NCBI Taxonomy" id="1544718"/>
    <lineage>
        <taxon>Archaea</taxon>
        <taxon>Methanobacteriati</taxon>
        <taxon>Methanobacteriota</taxon>
        <taxon>Stenosarchaea group</taxon>
        <taxon>Halobacteria</taxon>
        <taxon>Halobacteriales</taxon>
        <taxon>Haloferacaceae</taxon>
        <taxon>Haloferax</taxon>
    </lineage>
</organism>
<dbReference type="Proteomes" id="UP000053157">
    <property type="component" value="Unassembled WGS sequence"/>
</dbReference>
<dbReference type="PANTHER" id="PTHR30482:SF17">
    <property type="entry name" value="ABC TRANSPORTER ATP-BINDING PROTEIN"/>
    <property type="match status" value="1"/>
</dbReference>
<feature type="transmembrane region" description="Helical" evidence="6">
    <location>
        <begin position="16"/>
        <end position="33"/>
    </location>
</feature>
<accession>A0A0W1SW93</accession>
<dbReference type="RefSeq" id="WP_058570779.1">
    <property type="nucleotide sequence ID" value="NZ_LOPV01000029.1"/>
</dbReference>